<reference evidence="2 3" key="1">
    <citation type="submission" date="2018-06" db="EMBL/GenBank/DDBJ databases">
        <title>Sphaerisporangium craniellae sp. nov., isolated from a marine sponge in the South China Sea.</title>
        <authorList>
            <person name="Li L."/>
        </authorList>
    </citation>
    <scope>NUCLEOTIDE SEQUENCE [LARGE SCALE GENOMIC DNA]</scope>
    <source>
        <strain evidence="2 3">CCTCC AA 208026</strain>
    </source>
</reference>
<dbReference type="AlphaFoldDB" id="A0A367FI14"/>
<evidence type="ECO:0000313" key="2">
    <source>
        <dbReference type="EMBL" id="RCG30018.1"/>
    </source>
</evidence>
<name>A0A367FI14_9ACTN</name>
<dbReference type="Proteomes" id="UP000253094">
    <property type="component" value="Unassembled WGS sequence"/>
</dbReference>
<dbReference type="EMBL" id="QOIL01000009">
    <property type="protein sequence ID" value="RCG30018.1"/>
    <property type="molecule type" value="Genomic_DNA"/>
</dbReference>
<organism evidence="2 3">
    <name type="scientific">Sphaerisporangium album</name>
    <dbReference type="NCBI Taxonomy" id="509200"/>
    <lineage>
        <taxon>Bacteria</taxon>
        <taxon>Bacillati</taxon>
        <taxon>Actinomycetota</taxon>
        <taxon>Actinomycetes</taxon>
        <taxon>Streptosporangiales</taxon>
        <taxon>Streptosporangiaceae</taxon>
        <taxon>Sphaerisporangium</taxon>
    </lineage>
</organism>
<dbReference type="RefSeq" id="WP_114029960.1">
    <property type="nucleotide sequence ID" value="NZ_QOIL01000009.1"/>
</dbReference>
<protein>
    <submittedName>
        <fullName evidence="2">Uncharacterized protein</fullName>
    </submittedName>
</protein>
<evidence type="ECO:0000256" key="1">
    <source>
        <dbReference type="SAM" id="MobiDB-lite"/>
    </source>
</evidence>
<proteinExistence type="predicted"/>
<keyword evidence="3" id="KW-1185">Reference proteome</keyword>
<evidence type="ECO:0000313" key="3">
    <source>
        <dbReference type="Proteomes" id="UP000253094"/>
    </source>
</evidence>
<accession>A0A367FI14</accession>
<feature type="region of interest" description="Disordered" evidence="1">
    <location>
        <begin position="1"/>
        <end position="25"/>
    </location>
</feature>
<gene>
    <name evidence="2" type="ORF">DQ384_17830</name>
</gene>
<sequence>MSGPRKHRGPAEPPEAEPTDPYGFGPGARISVGGYFPRLSLVDGLWSEGPRGPITPLARGPIYAVAFVGASGIQHAVPWKTAIPFVAAAAACAAQATVTAISGVPVMWTPTDHLACEDCAVAIAEQASQEEQP</sequence>
<comment type="caution">
    <text evidence="2">The sequence shown here is derived from an EMBL/GenBank/DDBJ whole genome shotgun (WGS) entry which is preliminary data.</text>
</comment>